<feature type="transmembrane region" description="Helical" evidence="1">
    <location>
        <begin position="20"/>
        <end position="40"/>
    </location>
</feature>
<name>A0A6V8LGL2_9ACTN</name>
<keyword evidence="3" id="KW-1185">Reference proteome</keyword>
<sequence>MSTVQGYEVRYGFPGGYARLLFVCAAFVFGGLFVPLPAAVRLVELIVFGGGGLVLLVLGIRATVLAALRVDESGLTLGGAPTSYEPTTRHVPWSELRAVRLSRQREAPYLPVITAVRRGNREAFSKPLKGWRLDTDKLAQALNAFAPGVRLTDER</sequence>
<reference evidence="2 3" key="2">
    <citation type="submission" date="2020-03" db="EMBL/GenBank/DDBJ databases">
        <authorList>
            <person name="Ichikawa N."/>
            <person name="Kimura A."/>
            <person name="Kitahashi Y."/>
            <person name="Uohara A."/>
        </authorList>
    </citation>
    <scope>NUCLEOTIDE SEQUENCE [LARGE SCALE GENOMIC DNA]</scope>
    <source>
        <strain evidence="2 3">NBRC 108638</strain>
    </source>
</reference>
<evidence type="ECO:0000313" key="2">
    <source>
        <dbReference type="EMBL" id="GFJ93729.1"/>
    </source>
</evidence>
<feature type="transmembrane region" description="Helical" evidence="1">
    <location>
        <begin position="46"/>
        <end position="68"/>
    </location>
</feature>
<reference evidence="2 3" key="1">
    <citation type="submission" date="2020-03" db="EMBL/GenBank/DDBJ databases">
        <title>Whole genome shotgun sequence of Phytohabitans rumicis NBRC 108638.</title>
        <authorList>
            <person name="Komaki H."/>
            <person name="Tamura T."/>
        </authorList>
    </citation>
    <scope>NUCLEOTIDE SEQUENCE [LARGE SCALE GENOMIC DNA]</scope>
    <source>
        <strain evidence="2 3">NBRC 108638</strain>
    </source>
</reference>
<proteinExistence type="predicted"/>
<dbReference type="Proteomes" id="UP000482960">
    <property type="component" value="Unassembled WGS sequence"/>
</dbReference>
<comment type="caution">
    <text evidence="2">The sequence shown here is derived from an EMBL/GenBank/DDBJ whole genome shotgun (WGS) entry which is preliminary data.</text>
</comment>
<evidence type="ECO:0000256" key="1">
    <source>
        <dbReference type="SAM" id="Phobius"/>
    </source>
</evidence>
<keyword evidence="1" id="KW-0812">Transmembrane</keyword>
<dbReference type="EMBL" id="BLPG01000001">
    <property type="protein sequence ID" value="GFJ93729.1"/>
    <property type="molecule type" value="Genomic_DNA"/>
</dbReference>
<accession>A0A6V8LGL2</accession>
<keyword evidence="1" id="KW-1133">Transmembrane helix</keyword>
<keyword evidence="1" id="KW-0472">Membrane</keyword>
<dbReference type="AlphaFoldDB" id="A0A6V8LGL2"/>
<organism evidence="2 3">
    <name type="scientific">Phytohabitans rumicis</name>
    <dbReference type="NCBI Taxonomy" id="1076125"/>
    <lineage>
        <taxon>Bacteria</taxon>
        <taxon>Bacillati</taxon>
        <taxon>Actinomycetota</taxon>
        <taxon>Actinomycetes</taxon>
        <taxon>Micromonosporales</taxon>
        <taxon>Micromonosporaceae</taxon>
    </lineage>
</organism>
<dbReference type="RefSeq" id="WP_173080495.1">
    <property type="nucleotide sequence ID" value="NZ_BAABJB010000001.1"/>
</dbReference>
<gene>
    <name evidence="2" type="ORF">Prum_073710</name>
</gene>
<evidence type="ECO:0008006" key="4">
    <source>
        <dbReference type="Google" id="ProtNLM"/>
    </source>
</evidence>
<protein>
    <recommendedName>
        <fullName evidence="4">PH domain-containing protein</fullName>
    </recommendedName>
</protein>
<evidence type="ECO:0000313" key="3">
    <source>
        <dbReference type="Proteomes" id="UP000482960"/>
    </source>
</evidence>